<evidence type="ECO:0000256" key="4">
    <source>
        <dbReference type="ARBA" id="ARBA00017099"/>
    </source>
</evidence>
<proteinExistence type="inferred from homology"/>
<evidence type="ECO:0000256" key="1">
    <source>
        <dbReference type="ARBA" id="ARBA00004781"/>
    </source>
</evidence>
<dbReference type="KEGG" id="llp:GH975_05920"/>
<dbReference type="InterPro" id="IPR029903">
    <property type="entry name" value="RmlD-like-bd"/>
</dbReference>
<dbReference type="PANTHER" id="PTHR10491:SF4">
    <property type="entry name" value="METHIONINE ADENOSYLTRANSFERASE 2 SUBUNIT BETA"/>
    <property type="match status" value="1"/>
</dbReference>
<reference evidence="8 9" key="1">
    <citation type="submission" date="2019-11" db="EMBL/GenBank/DDBJ databases">
        <authorList>
            <person name="Khan S.A."/>
            <person name="Jeon C.O."/>
            <person name="Chun B.H."/>
        </authorList>
    </citation>
    <scope>NUCLEOTIDE SEQUENCE [LARGE SCALE GENOMIC DNA]</scope>
    <source>
        <strain evidence="8 9">IMCC 1097</strain>
    </source>
</reference>
<evidence type="ECO:0000256" key="3">
    <source>
        <dbReference type="ARBA" id="ARBA00012929"/>
    </source>
</evidence>
<evidence type="ECO:0000256" key="2">
    <source>
        <dbReference type="ARBA" id="ARBA00010944"/>
    </source>
</evidence>
<dbReference type="EC" id="1.1.1.133" evidence="3 6"/>
<dbReference type="Gene3D" id="3.90.25.10">
    <property type="entry name" value="UDP-galactose 4-epimerase, domain 1"/>
    <property type="match status" value="1"/>
</dbReference>
<dbReference type="GO" id="GO:0009243">
    <property type="term" value="P:O antigen biosynthetic process"/>
    <property type="evidence" value="ECO:0007669"/>
    <property type="project" value="UniProtKB-UniPathway"/>
</dbReference>
<dbReference type="CDD" id="cd05254">
    <property type="entry name" value="dTDP_HR_like_SDR_e"/>
    <property type="match status" value="1"/>
</dbReference>
<gene>
    <name evidence="8" type="primary">rfbD</name>
    <name evidence="8" type="ORF">GH975_05920</name>
</gene>
<dbReference type="GO" id="GO:0019305">
    <property type="term" value="P:dTDP-rhamnose biosynthetic process"/>
    <property type="evidence" value="ECO:0007669"/>
    <property type="project" value="UniProtKB-UniPathway"/>
</dbReference>
<dbReference type="Proteomes" id="UP000388235">
    <property type="component" value="Chromosome"/>
</dbReference>
<dbReference type="SUPFAM" id="SSF51735">
    <property type="entry name" value="NAD(P)-binding Rossmann-fold domains"/>
    <property type="match status" value="1"/>
</dbReference>
<feature type="domain" description="RmlD-like substrate binding" evidence="7">
    <location>
        <begin position="1"/>
        <end position="285"/>
    </location>
</feature>
<dbReference type="RefSeq" id="WP_153713639.1">
    <property type="nucleotide sequence ID" value="NZ_CP045871.1"/>
</dbReference>
<evidence type="ECO:0000313" key="9">
    <source>
        <dbReference type="Proteomes" id="UP000388235"/>
    </source>
</evidence>
<comment type="similarity">
    <text evidence="2 6">Belongs to the dTDP-4-dehydrorhamnose reductase family.</text>
</comment>
<sequence>MRVLVAGANGQVGQSLIQRSSHELVALDRGALDITQPHSIQSAIERHRPDVLINAAAYTAVDRAERESALAVAGNQTGPALLAAACAGAGIPLLHISTDYVFDGTADRPYVETDPTQPLGIYGQTKCAGEVAVRAALPEHIILRTSWVFSAHGANFVRTMLRLADTRDQLSVVDDQFGGPTGADTIADALLGMVDRYRDTGALPWGTYHFSQLPHVSWHQFACEIIRQGRARGLLDHDIEVLPVPSSAYPTTVERPKNSRLDRAKYDQAFDLQTPSWKAELAQVLGVLSARS</sequence>
<comment type="catalytic activity">
    <reaction evidence="5 6">
        <text>dTDP-beta-L-rhamnose + NADP(+) = dTDP-4-dehydro-beta-L-rhamnose + NADPH + H(+)</text>
        <dbReference type="Rhea" id="RHEA:21796"/>
        <dbReference type="ChEBI" id="CHEBI:15378"/>
        <dbReference type="ChEBI" id="CHEBI:57510"/>
        <dbReference type="ChEBI" id="CHEBI:57783"/>
        <dbReference type="ChEBI" id="CHEBI:58349"/>
        <dbReference type="ChEBI" id="CHEBI:62830"/>
        <dbReference type="EC" id="1.1.1.133"/>
    </reaction>
</comment>
<accession>A0A5Q2QGJ9</accession>
<keyword evidence="6 8" id="KW-0560">Oxidoreductase</keyword>
<dbReference type="Pfam" id="PF04321">
    <property type="entry name" value="RmlD_sub_bind"/>
    <property type="match status" value="1"/>
</dbReference>
<dbReference type="InterPro" id="IPR036291">
    <property type="entry name" value="NAD(P)-bd_dom_sf"/>
</dbReference>
<evidence type="ECO:0000256" key="5">
    <source>
        <dbReference type="ARBA" id="ARBA00048200"/>
    </source>
</evidence>
<dbReference type="UniPathway" id="UPA00124"/>
<evidence type="ECO:0000259" key="7">
    <source>
        <dbReference type="Pfam" id="PF04321"/>
    </source>
</evidence>
<keyword evidence="6" id="KW-0521">NADP</keyword>
<protein>
    <recommendedName>
        <fullName evidence="4 6">dTDP-4-dehydrorhamnose reductase</fullName>
        <ecNumber evidence="3 6">1.1.1.133</ecNumber>
    </recommendedName>
</protein>
<dbReference type="OrthoDB" id="9803892at2"/>
<dbReference type="InterPro" id="IPR005913">
    <property type="entry name" value="dTDP_dehydrorham_reduct"/>
</dbReference>
<comment type="cofactor">
    <cofactor evidence="6">
        <name>Mg(2+)</name>
        <dbReference type="ChEBI" id="CHEBI:18420"/>
    </cofactor>
    <text evidence="6">Binds 1 Mg(2+) ion per monomer.</text>
</comment>
<evidence type="ECO:0000256" key="6">
    <source>
        <dbReference type="RuleBase" id="RU364082"/>
    </source>
</evidence>
<dbReference type="AlphaFoldDB" id="A0A5Q2QGJ9"/>
<evidence type="ECO:0000313" key="8">
    <source>
        <dbReference type="EMBL" id="QGG80135.1"/>
    </source>
</evidence>
<keyword evidence="9" id="KW-1185">Reference proteome</keyword>
<name>A0A5Q2QGJ9_9GAMM</name>
<dbReference type="UniPathway" id="UPA00281"/>
<comment type="function">
    <text evidence="6">Catalyzes the reduction of dTDP-6-deoxy-L-lyxo-4-hexulose to yield dTDP-L-rhamnose.</text>
</comment>
<dbReference type="NCBIfam" id="TIGR01214">
    <property type="entry name" value="rmlD"/>
    <property type="match status" value="1"/>
</dbReference>
<dbReference type="PANTHER" id="PTHR10491">
    <property type="entry name" value="DTDP-4-DEHYDRORHAMNOSE REDUCTASE"/>
    <property type="match status" value="1"/>
</dbReference>
<dbReference type="GO" id="GO:0008831">
    <property type="term" value="F:dTDP-4-dehydrorhamnose reductase activity"/>
    <property type="evidence" value="ECO:0007669"/>
    <property type="project" value="UniProtKB-EC"/>
</dbReference>
<dbReference type="Gene3D" id="3.40.50.720">
    <property type="entry name" value="NAD(P)-binding Rossmann-like Domain"/>
    <property type="match status" value="1"/>
</dbReference>
<comment type="pathway">
    <text evidence="1 6">Carbohydrate biosynthesis; dTDP-L-rhamnose biosynthesis.</text>
</comment>
<organism evidence="8 9">
    <name type="scientific">Litorivicinus lipolyticus</name>
    <dbReference type="NCBI Taxonomy" id="418701"/>
    <lineage>
        <taxon>Bacteria</taxon>
        <taxon>Pseudomonadati</taxon>
        <taxon>Pseudomonadota</taxon>
        <taxon>Gammaproteobacteria</taxon>
        <taxon>Oceanospirillales</taxon>
        <taxon>Litorivicinaceae</taxon>
        <taxon>Litorivicinus</taxon>
    </lineage>
</organism>
<dbReference type="EMBL" id="CP045871">
    <property type="protein sequence ID" value="QGG80135.1"/>
    <property type="molecule type" value="Genomic_DNA"/>
</dbReference>